<reference evidence="10 11" key="1">
    <citation type="submission" date="2024-08" db="EMBL/GenBank/DDBJ databases">
        <authorList>
            <person name="Cucini C."/>
            <person name="Frati F."/>
        </authorList>
    </citation>
    <scope>NUCLEOTIDE SEQUENCE [LARGE SCALE GENOMIC DNA]</scope>
</reference>
<keyword evidence="2" id="KW-0479">Metal-binding</keyword>
<evidence type="ECO:0000313" key="10">
    <source>
        <dbReference type="EMBL" id="CAL8068286.1"/>
    </source>
</evidence>
<dbReference type="PANTHER" id="PTHR24394">
    <property type="entry name" value="ZINC FINGER PROTEIN"/>
    <property type="match status" value="1"/>
</dbReference>
<feature type="compositionally biased region" description="Polar residues" evidence="8">
    <location>
        <begin position="285"/>
        <end position="294"/>
    </location>
</feature>
<protein>
    <recommendedName>
        <fullName evidence="9">C2H2-type domain-containing protein</fullName>
    </recommendedName>
</protein>
<dbReference type="PANTHER" id="PTHR24394:SF29">
    <property type="entry name" value="MYONEURIN"/>
    <property type="match status" value="1"/>
</dbReference>
<dbReference type="PROSITE" id="PS50157">
    <property type="entry name" value="ZINC_FINGER_C2H2_2"/>
    <property type="match status" value="3"/>
</dbReference>
<dbReference type="EMBL" id="CAXLJM020000001">
    <property type="protein sequence ID" value="CAL8068286.1"/>
    <property type="molecule type" value="Genomic_DNA"/>
</dbReference>
<keyword evidence="11" id="KW-1185">Reference proteome</keyword>
<name>A0ABP1PHZ6_9HEXA</name>
<evidence type="ECO:0000256" key="4">
    <source>
        <dbReference type="ARBA" id="ARBA00022771"/>
    </source>
</evidence>
<sequence>MWKLVQIGFSCGGGTKECGTDEDKNVGQCQVPCENGQGQTKFTKEVVELESKPNERDVMGQELVDLGALGEGQLFGGQLENHGTTAPYKNDIDLSDYLDGCTTFDVNFFDDIICLEEEPPHPQIPTETVNLLEGNKKCSEGIEIGMSTITTGVSDKGDEGLDDDLAKILDEFYPPLSTEAEVELAETVVEIGVPESVVAVGNQVVSIPNVEISSWPECQEYLEQKLREAKIMQEFSGAVTASGGNETLGTTSNLKRGNDKDEELQPPLKKRSGSDTTETQRTDANKNLSKQKQLNVVPPEENSQSGIGQVKTTGGSGSDAALCEVDFKVTNQENFSSCSGFSSEVSNGPVAQYECCLLCPLPSILPEGGLVIHLLQVHSSNNQCPYCVKRFNAQNLLRMHLQSFHKLGPEYKCPICAKPFYGKPTPLRHLWTHKSADEMKEAKGHGEKIPAQMKNKFNISKNPKLSSVTKPRRRPVPEKKMCEICGKWLKNLTGHKRQCHTKMEERYFVCTICKEHPKFVTNSRLRQHKLSAHGVGKKLKCGDCPEMFTCSVMRKAHHDRVHAKTPPLKCPHCDKVFSWKTSWRRHIKLVHKTEDVRKKEETCLRI</sequence>
<evidence type="ECO:0000256" key="7">
    <source>
        <dbReference type="PROSITE-ProRule" id="PRU00042"/>
    </source>
</evidence>
<evidence type="ECO:0000256" key="2">
    <source>
        <dbReference type="ARBA" id="ARBA00022723"/>
    </source>
</evidence>
<keyword evidence="5" id="KW-0862">Zinc</keyword>
<comment type="subcellular location">
    <subcellularLocation>
        <location evidence="1">Nucleus</location>
    </subcellularLocation>
</comment>
<evidence type="ECO:0000256" key="8">
    <source>
        <dbReference type="SAM" id="MobiDB-lite"/>
    </source>
</evidence>
<feature type="compositionally biased region" description="Polar residues" evidence="8">
    <location>
        <begin position="242"/>
        <end position="255"/>
    </location>
</feature>
<gene>
    <name evidence="10" type="ORF">ODALV1_LOCUS196</name>
</gene>
<feature type="domain" description="C2H2-type" evidence="9">
    <location>
        <begin position="411"/>
        <end position="438"/>
    </location>
</feature>
<dbReference type="Gene3D" id="3.30.160.60">
    <property type="entry name" value="Classic Zinc Finger"/>
    <property type="match status" value="2"/>
</dbReference>
<dbReference type="Proteomes" id="UP001642540">
    <property type="component" value="Unassembled WGS sequence"/>
</dbReference>
<keyword evidence="3" id="KW-0677">Repeat</keyword>
<comment type="caution">
    <text evidence="10">The sequence shown here is derived from an EMBL/GenBank/DDBJ whole genome shotgun (WGS) entry which is preliminary data.</text>
</comment>
<dbReference type="PROSITE" id="PS00028">
    <property type="entry name" value="ZINC_FINGER_C2H2_1"/>
    <property type="match status" value="4"/>
</dbReference>
<evidence type="ECO:0000256" key="3">
    <source>
        <dbReference type="ARBA" id="ARBA00022737"/>
    </source>
</evidence>
<keyword evidence="4 7" id="KW-0863">Zinc-finger</keyword>
<feature type="region of interest" description="Disordered" evidence="8">
    <location>
        <begin position="238"/>
        <end position="315"/>
    </location>
</feature>
<feature type="domain" description="C2H2-type" evidence="9">
    <location>
        <begin position="539"/>
        <end position="567"/>
    </location>
</feature>
<evidence type="ECO:0000256" key="6">
    <source>
        <dbReference type="ARBA" id="ARBA00023242"/>
    </source>
</evidence>
<feature type="domain" description="C2H2-type" evidence="9">
    <location>
        <begin position="568"/>
        <end position="596"/>
    </location>
</feature>
<evidence type="ECO:0000313" key="11">
    <source>
        <dbReference type="Proteomes" id="UP001642540"/>
    </source>
</evidence>
<feature type="compositionally biased region" description="Polar residues" evidence="8">
    <location>
        <begin position="301"/>
        <end position="313"/>
    </location>
</feature>
<dbReference type="InterPro" id="IPR013087">
    <property type="entry name" value="Znf_C2H2_type"/>
</dbReference>
<dbReference type="SMART" id="SM00355">
    <property type="entry name" value="ZnF_C2H2"/>
    <property type="match status" value="6"/>
</dbReference>
<evidence type="ECO:0000256" key="1">
    <source>
        <dbReference type="ARBA" id="ARBA00004123"/>
    </source>
</evidence>
<dbReference type="InterPro" id="IPR036236">
    <property type="entry name" value="Znf_C2H2_sf"/>
</dbReference>
<proteinExistence type="predicted"/>
<evidence type="ECO:0000259" key="9">
    <source>
        <dbReference type="PROSITE" id="PS50157"/>
    </source>
</evidence>
<dbReference type="SUPFAM" id="SSF57667">
    <property type="entry name" value="beta-beta-alpha zinc fingers"/>
    <property type="match status" value="2"/>
</dbReference>
<accession>A0ABP1PHZ6</accession>
<organism evidence="10 11">
    <name type="scientific">Orchesella dallaii</name>
    <dbReference type="NCBI Taxonomy" id="48710"/>
    <lineage>
        <taxon>Eukaryota</taxon>
        <taxon>Metazoa</taxon>
        <taxon>Ecdysozoa</taxon>
        <taxon>Arthropoda</taxon>
        <taxon>Hexapoda</taxon>
        <taxon>Collembola</taxon>
        <taxon>Entomobryomorpha</taxon>
        <taxon>Entomobryoidea</taxon>
        <taxon>Orchesellidae</taxon>
        <taxon>Orchesellinae</taxon>
        <taxon>Orchesella</taxon>
    </lineage>
</organism>
<evidence type="ECO:0000256" key="5">
    <source>
        <dbReference type="ARBA" id="ARBA00022833"/>
    </source>
</evidence>
<keyword evidence="6" id="KW-0539">Nucleus</keyword>